<dbReference type="InterPro" id="IPR029063">
    <property type="entry name" value="SAM-dependent_MTases_sf"/>
</dbReference>
<dbReference type="SUPFAM" id="SSF53335">
    <property type="entry name" value="S-adenosyl-L-methionine-dependent methyltransferases"/>
    <property type="match status" value="1"/>
</dbReference>
<comment type="caution">
    <text evidence="3">The sequence shown here is derived from an EMBL/GenBank/DDBJ whole genome shotgun (WGS) entry which is preliminary data.</text>
</comment>
<evidence type="ECO:0000259" key="2">
    <source>
        <dbReference type="Pfam" id="PF13649"/>
    </source>
</evidence>
<accession>A0A1F5SW13</accession>
<dbReference type="AlphaFoldDB" id="A0A1F5SW13"/>
<organism evidence="3 4">
    <name type="scientific">Candidatus Falkowbacteria bacterium RIFCSPLOWO2_12_FULL_45_13</name>
    <dbReference type="NCBI Taxonomy" id="1797991"/>
    <lineage>
        <taxon>Bacteria</taxon>
        <taxon>Candidatus Falkowiibacteriota</taxon>
    </lineage>
</organism>
<feature type="domain" description="Methyltransferase" evidence="2">
    <location>
        <begin position="50"/>
        <end position="144"/>
    </location>
</feature>
<proteinExistence type="predicted"/>
<reference evidence="3 4" key="1">
    <citation type="journal article" date="2016" name="Nat. Commun.">
        <title>Thousands of microbial genomes shed light on interconnected biogeochemical processes in an aquifer system.</title>
        <authorList>
            <person name="Anantharaman K."/>
            <person name="Brown C.T."/>
            <person name="Hug L.A."/>
            <person name="Sharon I."/>
            <person name="Castelle C.J."/>
            <person name="Probst A.J."/>
            <person name="Thomas B.C."/>
            <person name="Singh A."/>
            <person name="Wilkins M.J."/>
            <person name="Karaoz U."/>
            <person name="Brodie E.L."/>
            <person name="Williams K.H."/>
            <person name="Hubbard S.S."/>
            <person name="Banfield J.F."/>
        </authorList>
    </citation>
    <scope>NUCLEOTIDE SEQUENCE [LARGE SCALE GENOMIC DNA]</scope>
</reference>
<dbReference type="CDD" id="cd02440">
    <property type="entry name" value="AdoMet_MTases"/>
    <property type="match status" value="1"/>
</dbReference>
<evidence type="ECO:0000256" key="1">
    <source>
        <dbReference type="ARBA" id="ARBA00022679"/>
    </source>
</evidence>
<dbReference type="InterPro" id="IPR041698">
    <property type="entry name" value="Methyltransf_25"/>
</dbReference>
<evidence type="ECO:0000313" key="3">
    <source>
        <dbReference type="EMBL" id="OGF30832.1"/>
    </source>
</evidence>
<protein>
    <recommendedName>
        <fullName evidence="2">Methyltransferase domain-containing protein</fullName>
    </recommendedName>
</protein>
<evidence type="ECO:0000313" key="4">
    <source>
        <dbReference type="Proteomes" id="UP000176915"/>
    </source>
</evidence>
<dbReference type="PANTHER" id="PTHR43861">
    <property type="entry name" value="TRANS-ACONITATE 2-METHYLTRANSFERASE-RELATED"/>
    <property type="match status" value="1"/>
</dbReference>
<dbReference type="EMBL" id="MFFY01000035">
    <property type="protein sequence ID" value="OGF30832.1"/>
    <property type="molecule type" value="Genomic_DNA"/>
</dbReference>
<dbReference type="Proteomes" id="UP000176915">
    <property type="component" value="Unassembled WGS sequence"/>
</dbReference>
<keyword evidence="1" id="KW-0808">Transferase</keyword>
<sequence>MRTISFDKKWEKNIYSQSRQLNEYPYDLVVSIFANNFYRLKFGDRRKIKILDLGCGAGNHSKFFAEQGFGVSGLDGSASAVKHCREKFKKLGLAGDFRQGDFIALPYPDNYFTACLDRESLYANRHKDIKSAIAQVYKKLKPGGLFVSFMFNDFHPDKKLGEKIESRTYDNFKPGTSFYDSGKAHLASKNEIIKLFSQFKIKNIMRHSLTEVYGPTEKLMQSDEYIIIANK</sequence>
<dbReference type="GO" id="GO:0016740">
    <property type="term" value="F:transferase activity"/>
    <property type="evidence" value="ECO:0007669"/>
    <property type="project" value="UniProtKB-KW"/>
</dbReference>
<name>A0A1F5SW13_9BACT</name>
<gene>
    <name evidence="3" type="ORF">A3H09_00795</name>
</gene>
<dbReference type="Gene3D" id="3.40.50.150">
    <property type="entry name" value="Vaccinia Virus protein VP39"/>
    <property type="match status" value="1"/>
</dbReference>
<dbReference type="Pfam" id="PF13649">
    <property type="entry name" value="Methyltransf_25"/>
    <property type="match status" value="1"/>
</dbReference>